<reference evidence="6" key="1">
    <citation type="journal article" date="2019" name="Sci. Rep.">
        <title>Draft genome of Tanacetum cinerariifolium, the natural source of mosquito coil.</title>
        <authorList>
            <person name="Yamashiro T."/>
            <person name="Shiraishi A."/>
            <person name="Satake H."/>
            <person name="Nakayama K."/>
        </authorList>
    </citation>
    <scope>NUCLEOTIDE SEQUENCE</scope>
</reference>
<evidence type="ECO:0000259" key="5">
    <source>
        <dbReference type="PROSITE" id="PS50994"/>
    </source>
</evidence>
<dbReference type="InterPro" id="IPR039537">
    <property type="entry name" value="Retrotran_Ty1/copia-like"/>
</dbReference>
<dbReference type="AlphaFoldDB" id="A0A699HBX5"/>
<feature type="region of interest" description="Disordered" evidence="4">
    <location>
        <begin position="951"/>
        <end position="981"/>
    </location>
</feature>
<evidence type="ECO:0000313" key="6">
    <source>
        <dbReference type="EMBL" id="GEX84395.1"/>
    </source>
</evidence>
<comment type="caution">
    <text evidence="6">The sequence shown here is derived from an EMBL/GenBank/DDBJ whole genome shotgun (WGS) entry which is preliminary data.</text>
</comment>
<sequence length="1252" mass="140557">MPPKPDLVFNTAPTNVETDHLAFTVKLSPTKPAQDMSLTNRPSAPIIEDWVFDFKDESETKASQIVPSFVQSTEQVTSPRHFVKHVKTSIPVATPKPASLKPTSPGKRRNRKACFVCKSFDHLIKDCDYHATNMAQPITRNHAHRGNHKQYASLTRQRPKKQMVLAAILTQSKPISITAVRPVSADVPKFKVTQLRHAAPIVTQTKSPIIRHITRSPSLKGKWEWRPKCPVLDHVFRNTSASMTLKRFDYNDALGRSKSLNGGYVAFGGNPKGDKISGKRVNQDGLHMDLFGPTFVKILNKKSYFLVVTYDYSRFTWVFFLATKDETSPILKTFTTGLENQLSLNVKVIRSDNGTEFKNNDLNQFCRMKGIKREFSVEVVNTACYVHNRVLVTKPHNKTPYELLHGKTPSIAFMRPFGCPVTILNTLDSLGKFDGKVDKGFLVGYSFSSSHPTWLFDIDSLTKTMNYQPINVGNQTNPGVGFQDIFDAKKAREEIDQQYVLFIVWTSGSTNPQNTDGDAAFNEKKPESEVNVSQSSSAQSKKQDDKIKKEAKGKSPVESFTRYRDLNAEFEDYSDNSINEDNATEADFNNFETTITVSPIPTTRVHKYHPVTQIIGDLSLTTQTRSMTRVVKDQGFEDPDHPDKVYKVVKALYDLHQALRAWQKGNILLVQIYVDDIIFGATNKDLCKYFEKLMKDKFQMSIMGELTFFLGLQVKQKKDGIFISQDKYVAEILRKFGLTEGKSASTPTDTEKPLLKDPDGKDVDMHTYRLMIGSLMYLTLSRPDIMFVVCACEALRLDDEEGVDCLPNKEIFVELARIGYEKPSTKLTFYKAFFSSQWKFLIHTILQCMSAKRTSWNKFSSSMASAVICLSLGDLSTHTTKYTSPAMTHKVFANMQRACKGFFGVETPLFEGMLVAQEVRDEGADEVPAAADNDEGAAERVVSAAHDVVPTVDTEPSIPSPTPPMPPPQPSQDIPSTSQPLQGELSHLEMDKIAQALEITKLKRRVKKLERGNKMRMDMDQDAKVGLEENKEIAIDVATDVVQDDKDTGSAQDQGKTVESQAEIYKINMDYANKVLSMQEDETEPAKVQKVVEVVTTAKLIYEVNATSDPITTASTTIPAAAAQVFAALVRVTVDPRRSTKGVVIKGTEESSPSIIIPTKTKSKDKGKGILKFPLMIYVLSLRLSLTQMWPSYKRQEIEEEESRVLKRINKTLAERAAKKEKLDEEVEELKRHLHIVPNEDDDVYTEATPLA</sequence>
<gene>
    <name evidence="6" type="ORF">Tci_356370</name>
</gene>
<dbReference type="GO" id="GO:0015074">
    <property type="term" value="P:DNA integration"/>
    <property type="evidence" value="ECO:0007669"/>
    <property type="project" value="InterPro"/>
</dbReference>
<dbReference type="InterPro" id="IPR012337">
    <property type="entry name" value="RNaseH-like_sf"/>
</dbReference>
<dbReference type="Pfam" id="PF07727">
    <property type="entry name" value="RVT_2"/>
    <property type="match status" value="1"/>
</dbReference>
<dbReference type="PANTHER" id="PTHR42648">
    <property type="entry name" value="TRANSPOSASE, PUTATIVE-RELATED"/>
    <property type="match status" value="1"/>
</dbReference>
<dbReference type="Pfam" id="PF00665">
    <property type="entry name" value="rve"/>
    <property type="match status" value="1"/>
</dbReference>
<dbReference type="InterPro" id="IPR001584">
    <property type="entry name" value="Integrase_cat-core"/>
</dbReference>
<organism evidence="6">
    <name type="scientific">Tanacetum cinerariifolium</name>
    <name type="common">Dalmatian daisy</name>
    <name type="synonym">Chrysanthemum cinerariifolium</name>
    <dbReference type="NCBI Taxonomy" id="118510"/>
    <lineage>
        <taxon>Eukaryota</taxon>
        <taxon>Viridiplantae</taxon>
        <taxon>Streptophyta</taxon>
        <taxon>Embryophyta</taxon>
        <taxon>Tracheophyta</taxon>
        <taxon>Spermatophyta</taxon>
        <taxon>Magnoliopsida</taxon>
        <taxon>eudicotyledons</taxon>
        <taxon>Gunneridae</taxon>
        <taxon>Pentapetalae</taxon>
        <taxon>asterids</taxon>
        <taxon>campanulids</taxon>
        <taxon>Asterales</taxon>
        <taxon>Asteraceae</taxon>
        <taxon>Asteroideae</taxon>
        <taxon>Anthemideae</taxon>
        <taxon>Anthemidinae</taxon>
        <taxon>Tanacetum</taxon>
    </lineage>
</organism>
<name>A0A699HBX5_TANCI</name>
<feature type="region of interest" description="Disordered" evidence="4">
    <location>
        <begin position="513"/>
        <end position="558"/>
    </location>
</feature>
<protein>
    <submittedName>
        <fullName evidence="6">Uncharacterized mitochondrial protein AtMg00810-like</fullName>
    </submittedName>
</protein>
<evidence type="ECO:0000256" key="1">
    <source>
        <dbReference type="ARBA" id="ARBA00022723"/>
    </source>
</evidence>
<feature type="compositionally biased region" description="Low complexity" evidence="4">
    <location>
        <begin position="529"/>
        <end position="540"/>
    </location>
</feature>
<evidence type="ECO:0000256" key="4">
    <source>
        <dbReference type="SAM" id="MobiDB-lite"/>
    </source>
</evidence>
<proteinExistence type="predicted"/>
<dbReference type="Gene3D" id="3.30.420.10">
    <property type="entry name" value="Ribonuclease H-like superfamily/Ribonuclease H"/>
    <property type="match status" value="1"/>
</dbReference>
<dbReference type="PANTHER" id="PTHR42648:SF32">
    <property type="entry name" value="RIBONUCLEASE H-LIKE DOMAIN, GAG-PRE-INTEGRASE DOMAIN PROTEIN-RELATED"/>
    <property type="match status" value="1"/>
</dbReference>
<keyword evidence="1" id="KW-0479">Metal-binding</keyword>
<dbReference type="InterPro" id="IPR013103">
    <property type="entry name" value="RVT_2"/>
</dbReference>
<evidence type="ECO:0000256" key="3">
    <source>
        <dbReference type="SAM" id="Coils"/>
    </source>
</evidence>
<dbReference type="GO" id="GO:0003676">
    <property type="term" value="F:nucleic acid binding"/>
    <property type="evidence" value="ECO:0007669"/>
    <property type="project" value="InterPro"/>
</dbReference>
<keyword evidence="2" id="KW-0378">Hydrolase</keyword>
<dbReference type="EMBL" id="BKCJ010133838">
    <property type="protein sequence ID" value="GEX84395.1"/>
    <property type="molecule type" value="Genomic_DNA"/>
</dbReference>
<dbReference type="InterPro" id="IPR036397">
    <property type="entry name" value="RNaseH_sf"/>
</dbReference>
<accession>A0A699HBX5</accession>
<dbReference type="PROSITE" id="PS50994">
    <property type="entry name" value="INTEGRASE"/>
    <property type="match status" value="1"/>
</dbReference>
<keyword evidence="3" id="KW-0175">Coiled coil</keyword>
<dbReference type="SUPFAM" id="SSF53098">
    <property type="entry name" value="Ribonuclease H-like"/>
    <property type="match status" value="1"/>
</dbReference>
<feature type="compositionally biased region" description="Low complexity" evidence="4">
    <location>
        <begin position="971"/>
        <end position="980"/>
    </location>
</feature>
<dbReference type="GO" id="GO:0046872">
    <property type="term" value="F:metal ion binding"/>
    <property type="evidence" value="ECO:0007669"/>
    <property type="project" value="UniProtKB-KW"/>
</dbReference>
<feature type="compositionally biased region" description="Pro residues" evidence="4">
    <location>
        <begin position="958"/>
        <end position="970"/>
    </location>
</feature>
<feature type="domain" description="Integrase catalytic" evidence="5">
    <location>
        <begin position="267"/>
        <end position="378"/>
    </location>
</feature>
<feature type="compositionally biased region" description="Basic and acidic residues" evidence="4">
    <location>
        <begin position="541"/>
        <end position="558"/>
    </location>
</feature>
<feature type="coiled-coil region" evidence="3">
    <location>
        <begin position="1206"/>
        <end position="1233"/>
    </location>
</feature>
<evidence type="ECO:0000256" key="2">
    <source>
        <dbReference type="ARBA" id="ARBA00022801"/>
    </source>
</evidence>
<dbReference type="GO" id="GO:0016787">
    <property type="term" value="F:hydrolase activity"/>
    <property type="evidence" value="ECO:0007669"/>
    <property type="project" value="UniProtKB-KW"/>
</dbReference>